<dbReference type="PANTHER" id="PTHR33841">
    <property type="entry name" value="DNA METHYLTRANSFERASE YEEA-RELATED"/>
    <property type="match status" value="1"/>
</dbReference>
<dbReference type="SUPFAM" id="SSF53335">
    <property type="entry name" value="S-adenosyl-L-methionine-dependent methyltransferases"/>
    <property type="match status" value="1"/>
</dbReference>
<comment type="caution">
    <text evidence="3">The sequence shown here is derived from an EMBL/GenBank/DDBJ whole genome shotgun (WGS) entry which is preliminary data.</text>
</comment>
<accession>A0A2R6A6V2</accession>
<dbReference type="Proteomes" id="UP000240322">
    <property type="component" value="Unassembled WGS sequence"/>
</dbReference>
<proteinExistence type="predicted"/>
<dbReference type="PANTHER" id="PTHR33841:SF4">
    <property type="entry name" value="RESTRICTION MODIFICATION SYSTEM DNA SPECIFICITY DOMAIN"/>
    <property type="match status" value="1"/>
</dbReference>
<keyword evidence="2" id="KW-0808">Transferase</keyword>
<evidence type="ECO:0000313" key="3">
    <source>
        <dbReference type="EMBL" id="PSN82045.1"/>
    </source>
</evidence>
<evidence type="ECO:0000256" key="1">
    <source>
        <dbReference type="ARBA" id="ARBA00022603"/>
    </source>
</evidence>
<organism evidence="3 4">
    <name type="scientific">Candidatus Marsarchaeota G2 archaeon OSP_D</name>
    <dbReference type="NCBI Taxonomy" id="1978157"/>
    <lineage>
        <taxon>Archaea</taxon>
        <taxon>Candidatus Marsarchaeota</taxon>
        <taxon>Candidatus Marsarchaeota group 2</taxon>
    </lineage>
</organism>
<dbReference type="GO" id="GO:0032259">
    <property type="term" value="P:methylation"/>
    <property type="evidence" value="ECO:0007669"/>
    <property type="project" value="UniProtKB-KW"/>
</dbReference>
<dbReference type="InterPro" id="IPR050953">
    <property type="entry name" value="N4_N6_ade-DNA_methylase"/>
</dbReference>
<sequence>MLDDLHRYLIEDGLWGFDVLHHAVHLAATTVSLLNTAAVTRSRLHVLPLGISRSGSHVSVKLGSLDFLKSDTIPRLTEIGGGSTGGALKMSVAEEESGEVRLPRFHVCIMNPPFTRSVGGNLLFGSLPKSERTILQKELSAVLSEKGWEGIGQAGLGAVFTLMADEYLEKDGVLALVLPRAVLSGVSWSKVREMLLKNYHIKYIVTSYEGNNWNFSENTDLSEVLIVARKKKDAGYTLFVNLFEKPEKELDAGYIAQTVLRAGDPALLNIANSNSASFQVKKGGKTVAEVYSAKIDDPLIGAYNFFSKFELNRTQHQLFRHGVLRLPTAGAVGSLPLKPLGEMVEIGPDRRQVESAFAVSSNGSYDAFWGHESEKVYEITQKANAKLAPKPGKGKQAVDLWRKSGRLLIAERAWLTTYRSLAVFVDKPVLSNVWWPVTAEDEETEKALAAWFNTTFGILSLLSVAEVTRGPWVGFKKENLKRAPVPDFNPKLKTELAAAVHTTTAFESLPEEFALAAKREGARRKLDEKVLQAFGISVEEDALTKLYELLKEEPMIRGF</sequence>
<evidence type="ECO:0008006" key="5">
    <source>
        <dbReference type="Google" id="ProtNLM"/>
    </source>
</evidence>
<name>A0A2R6A6V2_9ARCH</name>
<gene>
    <name evidence="3" type="ORF">B9Q03_14670</name>
</gene>
<dbReference type="EMBL" id="NEXE01000392">
    <property type="protein sequence ID" value="PSN82045.1"/>
    <property type="molecule type" value="Genomic_DNA"/>
</dbReference>
<keyword evidence="1" id="KW-0489">Methyltransferase</keyword>
<dbReference type="AlphaFoldDB" id="A0A2R6A6V2"/>
<dbReference type="Gene3D" id="3.40.50.150">
    <property type="entry name" value="Vaccinia Virus protein VP39"/>
    <property type="match status" value="1"/>
</dbReference>
<evidence type="ECO:0000256" key="2">
    <source>
        <dbReference type="ARBA" id="ARBA00022679"/>
    </source>
</evidence>
<reference evidence="3 4" key="1">
    <citation type="submission" date="2017-04" db="EMBL/GenBank/DDBJ databases">
        <title>Novel microbial lineages endemic to geothermal iron-oxide mats fill important gaps in the evolutionary history of Archaea.</title>
        <authorList>
            <person name="Jay Z.J."/>
            <person name="Beam J.P."/>
            <person name="Dlakic M."/>
            <person name="Rusch D.B."/>
            <person name="Kozubal M.A."/>
            <person name="Inskeep W.P."/>
        </authorList>
    </citation>
    <scope>NUCLEOTIDE SEQUENCE [LARGE SCALE GENOMIC DNA]</scope>
    <source>
        <strain evidence="3">OSP_D</strain>
    </source>
</reference>
<dbReference type="InterPro" id="IPR029063">
    <property type="entry name" value="SAM-dependent_MTases_sf"/>
</dbReference>
<dbReference type="GO" id="GO:0008168">
    <property type="term" value="F:methyltransferase activity"/>
    <property type="evidence" value="ECO:0007669"/>
    <property type="project" value="UniProtKB-KW"/>
</dbReference>
<protein>
    <recommendedName>
        <fullName evidence="5">Site-specific DNA-methyltransferase (adenine-specific)</fullName>
    </recommendedName>
</protein>
<evidence type="ECO:0000313" key="4">
    <source>
        <dbReference type="Proteomes" id="UP000240322"/>
    </source>
</evidence>